<dbReference type="SUPFAM" id="SSF82784">
    <property type="entry name" value="OsmC-like"/>
    <property type="match status" value="1"/>
</dbReference>
<organism evidence="1 2">
    <name type="scientific">Mesobacillus selenatarsenatis (strain DSM 18680 / JCM 14380 / FERM P-15431 / SF-1)</name>
    <dbReference type="NCBI Taxonomy" id="1321606"/>
    <lineage>
        <taxon>Bacteria</taxon>
        <taxon>Bacillati</taxon>
        <taxon>Bacillota</taxon>
        <taxon>Bacilli</taxon>
        <taxon>Bacillales</taxon>
        <taxon>Bacillaceae</taxon>
        <taxon>Mesobacillus</taxon>
    </lineage>
</organism>
<reference evidence="1 2" key="1">
    <citation type="submission" date="2013-06" db="EMBL/GenBank/DDBJ databases">
        <title>Whole genome shotgun sequence of Bacillus selenatarsenatis SF-1.</title>
        <authorList>
            <person name="Kuroda M."/>
            <person name="Sei K."/>
            <person name="Yamashita M."/>
            <person name="Ike M."/>
        </authorList>
    </citation>
    <scope>NUCLEOTIDE SEQUENCE [LARGE SCALE GENOMIC DNA]</scope>
    <source>
        <strain evidence="1 2">SF-1</strain>
    </source>
</reference>
<proteinExistence type="predicted"/>
<sequence length="137" mass="15387">MEFTYYNEKLIGQLEYGFLPISPNTEMGYRPMELFVSSLTGCSTSVLANILTKKRIDYKRIDVQVSSTRNPEEVNRIEQLIFNVSVQTDIVNKSDQAEKLAGLVLKNCGMIQSVIGSIDIGYQIEFTPDQPKKGDVA</sequence>
<accession>A0A0A8X4C6</accession>
<dbReference type="OrthoDB" id="13625at2"/>
<evidence type="ECO:0000313" key="2">
    <source>
        <dbReference type="Proteomes" id="UP000031014"/>
    </source>
</evidence>
<dbReference type="Pfam" id="PF02566">
    <property type="entry name" value="OsmC"/>
    <property type="match status" value="1"/>
</dbReference>
<dbReference type="Proteomes" id="UP000031014">
    <property type="component" value="Unassembled WGS sequence"/>
</dbReference>
<dbReference type="PANTHER" id="PTHR34352:SF1">
    <property type="entry name" value="PROTEIN YHFA"/>
    <property type="match status" value="1"/>
</dbReference>
<keyword evidence="2" id="KW-1185">Reference proteome</keyword>
<dbReference type="InterPro" id="IPR003718">
    <property type="entry name" value="OsmC/Ohr_fam"/>
</dbReference>
<dbReference type="AlphaFoldDB" id="A0A0A8X4C6"/>
<name>A0A0A8X4C6_MESS1</name>
<dbReference type="InterPro" id="IPR015946">
    <property type="entry name" value="KH_dom-like_a/b"/>
</dbReference>
<dbReference type="InterPro" id="IPR036102">
    <property type="entry name" value="OsmC/Ohrsf"/>
</dbReference>
<dbReference type="Gene3D" id="3.30.300.20">
    <property type="match status" value="1"/>
</dbReference>
<gene>
    <name evidence="1" type="ORF">SAMD00020551_1101</name>
</gene>
<protein>
    <submittedName>
        <fullName evidence="1">OsmC/Ohr family protein</fullName>
    </submittedName>
</protein>
<comment type="caution">
    <text evidence="1">The sequence shown here is derived from an EMBL/GenBank/DDBJ whole genome shotgun (WGS) entry which is preliminary data.</text>
</comment>
<dbReference type="PANTHER" id="PTHR34352">
    <property type="entry name" value="PROTEIN YHFA"/>
    <property type="match status" value="1"/>
</dbReference>
<dbReference type="RefSeq" id="WP_041964861.1">
    <property type="nucleotide sequence ID" value="NZ_BASE01000023.1"/>
</dbReference>
<dbReference type="EMBL" id="BASE01000023">
    <property type="protein sequence ID" value="GAM12966.1"/>
    <property type="molecule type" value="Genomic_DNA"/>
</dbReference>
<evidence type="ECO:0000313" key="1">
    <source>
        <dbReference type="EMBL" id="GAM12966.1"/>
    </source>
</evidence>
<dbReference type="STRING" id="1321606.SAMD00020551_1101"/>